<keyword evidence="3" id="KW-1185">Reference proteome</keyword>
<dbReference type="GO" id="GO:0005525">
    <property type="term" value="F:GTP binding"/>
    <property type="evidence" value="ECO:0007669"/>
    <property type="project" value="InterPro"/>
</dbReference>
<dbReference type="Pfam" id="PF01926">
    <property type="entry name" value="MMR_HSR1"/>
    <property type="match status" value="1"/>
</dbReference>
<protein>
    <recommendedName>
        <fullName evidence="1">G domain-containing protein</fullName>
    </recommendedName>
</protein>
<reference evidence="2" key="1">
    <citation type="submission" date="2021-01" db="EMBL/GenBank/DDBJ databases">
        <authorList>
            <person name="Eckstrom K.M.E."/>
        </authorList>
    </citation>
    <scope>NUCLEOTIDE SEQUENCE</scope>
    <source>
        <strain evidence="2">UVCC 0001</strain>
    </source>
</reference>
<dbReference type="InterPro" id="IPR006073">
    <property type="entry name" value="GTP-bd"/>
</dbReference>
<dbReference type="InterPro" id="IPR027417">
    <property type="entry name" value="P-loop_NTPase"/>
</dbReference>
<name>A0AAD9IHR1_PROWI</name>
<gene>
    <name evidence="2" type="ORF">QBZ16_003729</name>
</gene>
<evidence type="ECO:0000313" key="3">
    <source>
        <dbReference type="Proteomes" id="UP001255856"/>
    </source>
</evidence>
<dbReference type="PANTHER" id="PTHR47569:SF2">
    <property type="entry name" value="NO-ASSOCIATED PROTEIN 1, CHLOROPLASTIC_MITOCHONDRIAL"/>
    <property type="match status" value="1"/>
</dbReference>
<dbReference type="Gene3D" id="3.40.50.300">
    <property type="entry name" value="P-loop containing nucleotide triphosphate hydrolases"/>
    <property type="match status" value="1"/>
</dbReference>
<sequence>MQVCDAAEATSAAPACYGCGAAVQAERRDRAGYVAPEQLELKRRFRQLDMLLCARCQELNHNRTVPAVAPLTESPQAAKEKDLLCAADFRALIGSLKNVKALVVVLVDATDVSGTLIRGLRNLIGGNPLLAVATKVDLLPTQTRGPREFQNWLRGLMRAKGMVPLETLQVSSKTMEGISRAAAAIRKERRGRDVYVIGAANVGKSAFLRALVREMSDATSNAFELEVAAQAKRLPTAANVPGTTLGFIRVPAFPKGAALVDTPGLLIAHSALHAEVPGLAPPPTAHRLEGHTLVLEDPRAGQAFEWAGGLVRLHLWDEAGRLEAVTFFGTQPPRFLVDGADDQPLAPRPGFQVQTLVKKVDAPGARHAAALADLAVSGIAGWIQIVGRGPTSVHATVQVPTGVHVFCRPPLPTVY</sequence>
<dbReference type="EMBL" id="JASFZW010000005">
    <property type="protein sequence ID" value="KAK2077861.1"/>
    <property type="molecule type" value="Genomic_DNA"/>
</dbReference>
<dbReference type="CDD" id="cd01855">
    <property type="entry name" value="YqeH"/>
    <property type="match status" value="1"/>
</dbReference>
<dbReference type="AlphaFoldDB" id="A0AAD9IHR1"/>
<accession>A0AAD9IHR1</accession>
<proteinExistence type="predicted"/>
<evidence type="ECO:0000259" key="1">
    <source>
        <dbReference type="Pfam" id="PF01926"/>
    </source>
</evidence>
<dbReference type="InterPro" id="IPR044229">
    <property type="entry name" value="NOA1"/>
</dbReference>
<comment type="caution">
    <text evidence="2">The sequence shown here is derived from an EMBL/GenBank/DDBJ whole genome shotgun (WGS) entry which is preliminary data.</text>
</comment>
<dbReference type="SUPFAM" id="SSF52540">
    <property type="entry name" value="P-loop containing nucleoside triphosphate hydrolases"/>
    <property type="match status" value="1"/>
</dbReference>
<evidence type="ECO:0000313" key="2">
    <source>
        <dbReference type="EMBL" id="KAK2077861.1"/>
    </source>
</evidence>
<dbReference type="Proteomes" id="UP001255856">
    <property type="component" value="Unassembled WGS sequence"/>
</dbReference>
<feature type="domain" description="G" evidence="1">
    <location>
        <begin position="194"/>
        <end position="267"/>
    </location>
</feature>
<organism evidence="2 3">
    <name type="scientific">Prototheca wickerhamii</name>
    <dbReference type="NCBI Taxonomy" id="3111"/>
    <lineage>
        <taxon>Eukaryota</taxon>
        <taxon>Viridiplantae</taxon>
        <taxon>Chlorophyta</taxon>
        <taxon>core chlorophytes</taxon>
        <taxon>Trebouxiophyceae</taxon>
        <taxon>Chlorellales</taxon>
        <taxon>Chlorellaceae</taxon>
        <taxon>Prototheca</taxon>
    </lineage>
</organism>
<dbReference type="GO" id="GO:0003924">
    <property type="term" value="F:GTPase activity"/>
    <property type="evidence" value="ECO:0007669"/>
    <property type="project" value="InterPro"/>
</dbReference>
<dbReference type="PANTHER" id="PTHR47569">
    <property type="entry name" value="NO-ASSOCIATED PROTEIN 1, CHLOROPLASTIC/MITOCHONDRIAL"/>
    <property type="match status" value="1"/>
</dbReference>